<comment type="catalytic activity">
    <reaction evidence="10">
        <text>5-aminomethyl-2-thiouridine(34) in tRNA + S-adenosyl-L-methionine = 5-methylaminomethyl-2-thiouridine(34) in tRNA + S-adenosyl-L-homocysteine + H(+)</text>
        <dbReference type="Rhea" id="RHEA:19569"/>
        <dbReference type="Rhea" id="RHEA-COMP:10195"/>
        <dbReference type="Rhea" id="RHEA-COMP:10197"/>
        <dbReference type="ChEBI" id="CHEBI:15378"/>
        <dbReference type="ChEBI" id="CHEBI:57856"/>
        <dbReference type="ChEBI" id="CHEBI:59789"/>
        <dbReference type="ChEBI" id="CHEBI:74454"/>
        <dbReference type="ChEBI" id="CHEBI:74455"/>
        <dbReference type="EC" id="2.1.1.61"/>
    </reaction>
</comment>
<evidence type="ECO:0000256" key="8">
    <source>
        <dbReference type="ARBA" id="ARBA00023002"/>
    </source>
</evidence>
<dbReference type="Gene3D" id="3.30.9.10">
    <property type="entry name" value="D-Amino Acid Oxidase, subunit A, domain 2"/>
    <property type="match status" value="1"/>
</dbReference>
<evidence type="ECO:0000256" key="7">
    <source>
        <dbReference type="ARBA" id="ARBA00022827"/>
    </source>
</evidence>
<evidence type="ECO:0000313" key="14">
    <source>
        <dbReference type="Proteomes" id="UP000554144"/>
    </source>
</evidence>
<feature type="domain" description="FAD dependent oxidoreductase" evidence="11">
    <location>
        <begin position="252"/>
        <end position="601"/>
    </location>
</feature>
<evidence type="ECO:0000256" key="9">
    <source>
        <dbReference type="ARBA" id="ARBA00023268"/>
    </source>
</evidence>
<dbReference type="NCBIfam" id="TIGR03197">
    <property type="entry name" value="MnmC_Cterm"/>
    <property type="match status" value="1"/>
</dbReference>
<feature type="domain" description="MnmC-like methyltransferase" evidence="12">
    <location>
        <begin position="117"/>
        <end position="236"/>
    </location>
</feature>
<dbReference type="InterPro" id="IPR006076">
    <property type="entry name" value="FAD-dep_OxRdtase"/>
</dbReference>
<dbReference type="EMBL" id="JACCEV010000003">
    <property type="protein sequence ID" value="NYT86276.1"/>
    <property type="molecule type" value="Genomic_DNA"/>
</dbReference>
<gene>
    <name evidence="10 13" type="primary">mnmC</name>
    <name evidence="13" type="ORF">H0A62_11725</name>
</gene>
<dbReference type="GO" id="GO:0005737">
    <property type="term" value="C:cytoplasm"/>
    <property type="evidence" value="ECO:0007669"/>
    <property type="project" value="UniProtKB-SubCell"/>
</dbReference>
<keyword evidence="1 10" id="KW-0963">Cytoplasm</keyword>
<keyword evidence="4 10" id="KW-0808">Transferase</keyword>
<dbReference type="NCBIfam" id="NF033855">
    <property type="entry name" value="tRNA_MNMC2"/>
    <property type="match status" value="1"/>
</dbReference>
<dbReference type="InterPro" id="IPR017610">
    <property type="entry name" value="tRNA_S-uridine_synth_MnmC_C"/>
</dbReference>
<feature type="region of interest" description="FAD-dependent cmnm(5)s(2)U34 oxidoreductase" evidence="10">
    <location>
        <begin position="256"/>
        <end position="621"/>
    </location>
</feature>
<dbReference type="InterPro" id="IPR023032">
    <property type="entry name" value="tRNA_MAMT_biosynth_bifunc_MnmC"/>
</dbReference>
<evidence type="ECO:0000256" key="10">
    <source>
        <dbReference type="HAMAP-Rule" id="MF_01102"/>
    </source>
</evidence>
<reference evidence="13 14" key="1">
    <citation type="submission" date="2020-07" db="EMBL/GenBank/DDBJ databases">
        <title>Taxonomic revisions and descriptions of new bacterial species based on genomic comparisons in the high-G+C-content subgroup of the family Alcaligenaceae.</title>
        <authorList>
            <person name="Szabo A."/>
            <person name="Felfoldi T."/>
        </authorList>
    </citation>
    <scope>NUCLEOTIDE SEQUENCE [LARGE SCALE GENOMIC DNA]</scope>
    <source>
        <strain evidence="13 14">DSM 25667</strain>
    </source>
</reference>
<dbReference type="HAMAP" id="MF_01102">
    <property type="entry name" value="MnmC"/>
    <property type="match status" value="1"/>
</dbReference>
<evidence type="ECO:0000256" key="2">
    <source>
        <dbReference type="ARBA" id="ARBA00022603"/>
    </source>
</evidence>
<evidence type="ECO:0000259" key="12">
    <source>
        <dbReference type="Pfam" id="PF05430"/>
    </source>
</evidence>
<evidence type="ECO:0000313" key="13">
    <source>
        <dbReference type="EMBL" id="NYT86276.1"/>
    </source>
</evidence>
<dbReference type="InterPro" id="IPR029063">
    <property type="entry name" value="SAM-dependent_MTases_sf"/>
</dbReference>
<keyword evidence="3 10" id="KW-0285">Flavoprotein</keyword>
<comment type="cofactor">
    <cofactor evidence="10">
        <name>FAD</name>
        <dbReference type="ChEBI" id="CHEBI:57692"/>
    </cofactor>
</comment>
<dbReference type="OrthoDB" id="9786494at2"/>
<dbReference type="GO" id="GO:0002097">
    <property type="term" value="P:tRNA wobble base modification"/>
    <property type="evidence" value="ECO:0007669"/>
    <property type="project" value="UniProtKB-UniRule"/>
</dbReference>
<keyword evidence="6 10" id="KW-0819">tRNA processing</keyword>
<accession>A0A853GZX3</accession>
<dbReference type="Proteomes" id="UP000554144">
    <property type="component" value="Unassembled WGS sequence"/>
</dbReference>
<evidence type="ECO:0000256" key="6">
    <source>
        <dbReference type="ARBA" id="ARBA00022694"/>
    </source>
</evidence>
<keyword evidence="2 10" id="KW-0489">Methyltransferase</keyword>
<sequence length="621" mass="66940">MSSNYEPLIPAVSAFNERGVPVSIDFNDVYHPEWGALEQARRVFIRGTNLIDRWRNQDSFTVCETGFGLGHNFLALWQAWRDDPHRPTRLHMVSFELHPFTRRDLELLWQNLPESERRLAAQLVQAWPPLLPGLHRLEFEGGALTLTLAFGSVERLARQVSARVDAYFLDGFAPRVNPEMWSRHLFGQLVRMANAGATAASWCCAGEMRRGLRDAGFLVSKVPGFGGKREITVATLRPGMGQQRIQAPTGSKIVVVGGGLAGAGVAQALMLRGHEVEVLDPVFAQGLGGSHKGHIAAALTPVISRDDDIRARLSRAGVLRALQRWQGLPEPARPRRCGTLELARDAQHAAERLLAVNELGFPSDWVRWVEADEARALTGVGSNRGGLWFADGQLVQPEPLLHALFSLPGLYCTDQLVGSVHAGPAEQWMVCDKHGQVLASAPNVVLANAWHASGLLSGMADVPGLPKLRAIYRLGGQVSNFAAGSFGELKAIVAGEGYCLPAVGKQCVGGSTYTVDPAVSQITTQGHQEVMSKIATLLSVPSGRSNSMPAAMGGWAGWRAAVTDRLPVIGPVSAAPGLWMACAFGSRGLSWAALAGDVIAAQLHGEPVPLERELLQKIAPR</sequence>
<dbReference type="GO" id="GO:0032259">
    <property type="term" value="P:methylation"/>
    <property type="evidence" value="ECO:0007669"/>
    <property type="project" value="UniProtKB-KW"/>
</dbReference>
<name>A0A853GZX3_9BURK</name>
<proteinExistence type="inferred from homology"/>
<dbReference type="PANTHER" id="PTHR13847">
    <property type="entry name" value="SARCOSINE DEHYDROGENASE-RELATED"/>
    <property type="match status" value="1"/>
</dbReference>
<evidence type="ECO:0000256" key="1">
    <source>
        <dbReference type="ARBA" id="ARBA00022490"/>
    </source>
</evidence>
<comment type="similarity">
    <text evidence="10">In the N-terminal section; belongs to the methyltransferase superfamily. tRNA (mnm(5)s(2)U34)-methyltransferase family.</text>
</comment>
<organism evidence="13 14">
    <name type="scientific">Pollutimonas harenae</name>
    <dbReference type="NCBI Taxonomy" id="657015"/>
    <lineage>
        <taxon>Bacteria</taxon>
        <taxon>Pseudomonadati</taxon>
        <taxon>Pseudomonadota</taxon>
        <taxon>Betaproteobacteria</taxon>
        <taxon>Burkholderiales</taxon>
        <taxon>Alcaligenaceae</taxon>
        <taxon>Pollutimonas</taxon>
    </lineage>
</organism>
<dbReference type="GO" id="GO:0004808">
    <property type="term" value="F:tRNA (5-methylaminomethyl-2-thiouridylate)(34)-methyltransferase activity"/>
    <property type="evidence" value="ECO:0007669"/>
    <property type="project" value="UniProtKB-EC"/>
</dbReference>
<evidence type="ECO:0000256" key="4">
    <source>
        <dbReference type="ARBA" id="ARBA00022679"/>
    </source>
</evidence>
<dbReference type="RefSeq" id="WP_130040404.1">
    <property type="nucleotide sequence ID" value="NZ_JACCEV010000003.1"/>
</dbReference>
<dbReference type="InterPro" id="IPR036188">
    <property type="entry name" value="FAD/NAD-bd_sf"/>
</dbReference>
<dbReference type="Gene3D" id="3.40.50.150">
    <property type="entry name" value="Vaccinia Virus protein VP39"/>
    <property type="match status" value="1"/>
</dbReference>
<comment type="function">
    <text evidence="10">Catalyzes the last two steps in the biosynthesis of 5-methylaminomethyl-2-thiouridine (mnm(5)s(2)U) at the wobble position (U34) in tRNA. Catalyzes the FAD-dependent demodification of cmnm(5)s(2)U34 to nm(5)s(2)U34, followed by the transfer of a methyl group from S-adenosyl-L-methionine to nm(5)s(2)U34, to form mnm(5)s(2)U34.</text>
</comment>
<evidence type="ECO:0000256" key="3">
    <source>
        <dbReference type="ARBA" id="ARBA00022630"/>
    </source>
</evidence>
<evidence type="ECO:0000256" key="5">
    <source>
        <dbReference type="ARBA" id="ARBA00022691"/>
    </source>
</evidence>
<dbReference type="Pfam" id="PF01266">
    <property type="entry name" value="DAO"/>
    <property type="match status" value="1"/>
</dbReference>
<feature type="region of interest" description="tRNA (mnm(5)s(2)U34)-methyltransferase" evidence="10">
    <location>
        <begin position="1"/>
        <end position="237"/>
    </location>
</feature>
<keyword evidence="8 10" id="KW-0560">Oxidoreductase</keyword>
<keyword evidence="7 10" id="KW-0274">FAD</keyword>
<protein>
    <recommendedName>
        <fullName evidence="10">tRNA 5-methylaminomethyl-2-thiouridine biosynthesis bifunctional protein MnmC</fullName>
        <shortName evidence="10">tRNA mnm(5)s(2)U biosynthesis bifunctional protein</shortName>
    </recommendedName>
    <domain>
        <recommendedName>
            <fullName evidence="10">tRNA (mnm(5)s(2)U34)-methyltransferase</fullName>
            <ecNumber evidence="10">2.1.1.61</ecNumber>
        </recommendedName>
    </domain>
    <domain>
        <recommendedName>
            <fullName evidence="10">FAD-dependent cmnm(5)s(2)U34 oxidoreductase</fullName>
            <ecNumber evidence="10">1.5.-.-</ecNumber>
        </recommendedName>
    </domain>
</protein>
<dbReference type="EC" id="1.5.-.-" evidence="10"/>
<dbReference type="GO" id="GO:0016645">
    <property type="term" value="F:oxidoreductase activity, acting on the CH-NH group of donors"/>
    <property type="evidence" value="ECO:0007669"/>
    <property type="project" value="InterPro"/>
</dbReference>
<comment type="subcellular location">
    <subcellularLocation>
        <location evidence="10">Cytoplasm</location>
    </subcellularLocation>
</comment>
<dbReference type="Gene3D" id="3.50.50.60">
    <property type="entry name" value="FAD/NAD(P)-binding domain"/>
    <property type="match status" value="1"/>
</dbReference>
<dbReference type="PANTHER" id="PTHR13847:SF283">
    <property type="entry name" value="TRNA 5-METHYLAMINOMETHYL-2-THIOURIDINE BIOSYNTHESIS BIFUNCTIONAL PROTEIN MNMC"/>
    <property type="match status" value="1"/>
</dbReference>
<comment type="caution">
    <text evidence="13">The sequence shown here is derived from an EMBL/GenBank/DDBJ whole genome shotgun (WGS) entry which is preliminary data.</text>
</comment>
<keyword evidence="14" id="KW-1185">Reference proteome</keyword>
<dbReference type="InterPro" id="IPR047785">
    <property type="entry name" value="tRNA_MNMC2"/>
</dbReference>
<dbReference type="InterPro" id="IPR008471">
    <property type="entry name" value="MnmC-like_methylTransf"/>
</dbReference>
<dbReference type="GO" id="GO:0050660">
    <property type="term" value="F:flavin adenine dinucleotide binding"/>
    <property type="evidence" value="ECO:0007669"/>
    <property type="project" value="UniProtKB-UniRule"/>
</dbReference>
<keyword evidence="5 10" id="KW-0949">S-adenosyl-L-methionine</keyword>
<keyword evidence="9 10" id="KW-0511">Multifunctional enzyme</keyword>
<dbReference type="SUPFAM" id="SSF51905">
    <property type="entry name" value="FAD/NAD(P)-binding domain"/>
    <property type="match status" value="1"/>
</dbReference>
<comment type="similarity">
    <text evidence="10">In the C-terminal section; belongs to the DAO family.</text>
</comment>
<dbReference type="EC" id="2.1.1.61" evidence="10"/>
<dbReference type="Pfam" id="PF05430">
    <property type="entry name" value="Methyltransf_30"/>
    <property type="match status" value="1"/>
</dbReference>
<evidence type="ECO:0000259" key="11">
    <source>
        <dbReference type="Pfam" id="PF01266"/>
    </source>
</evidence>
<dbReference type="AlphaFoldDB" id="A0A853GZX3"/>